<accession>A0A4D9CQU3</accession>
<evidence type="ECO:0000313" key="2">
    <source>
        <dbReference type="EMBL" id="TFJ81490.1"/>
    </source>
</evidence>
<reference evidence="2 3" key="1">
    <citation type="submission" date="2019-01" db="EMBL/GenBank/DDBJ databases">
        <title>Nuclear Genome Assembly of the Microalgal Biofuel strain Nannochloropsis salina CCMP1776.</title>
        <authorList>
            <person name="Hovde B."/>
        </authorList>
    </citation>
    <scope>NUCLEOTIDE SEQUENCE [LARGE SCALE GENOMIC DNA]</scope>
    <source>
        <strain evidence="2 3">CCMP1776</strain>
    </source>
</reference>
<keyword evidence="3" id="KW-1185">Reference proteome</keyword>
<feature type="region of interest" description="Disordered" evidence="1">
    <location>
        <begin position="90"/>
        <end position="131"/>
    </location>
</feature>
<evidence type="ECO:0000256" key="1">
    <source>
        <dbReference type="SAM" id="MobiDB-lite"/>
    </source>
</evidence>
<name>A0A4D9CQU3_9STRA</name>
<evidence type="ECO:0000313" key="3">
    <source>
        <dbReference type="Proteomes" id="UP000355283"/>
    </source>
</evidence>
<dbReference type="EMBL" id="SDOX01000127">
    <property type="protein sequence ID" value="TFJ81490.1"/>
    <property type="molecule type" value="Genomic_DNA"/>
</dbReference>
<proteinExistence type="predicted"/>
<gene>
    <name evidence="2" type="ORF">NSK_007212</name>
</gene>
<sequence>MYSGRGYEEEVVGLVAAVAGSTAVAIHHLDQTEIKRIQDKAATEIAQATADVARDQTEIKRIQDKAATEIKRIHDKAATDIAQAKADVARGPHQGVHAQAHPYTPTGKGRRLRGASLSTTHTGTGTGSEGGSDRTFEMVKVSVAVLGLVAAVAGSTAVAVHHLDQTEIKRIHDKATADVARDQTEIKRIQDKAATEIKRIHDKAATDIAQAKADVARVEGERRLSEELLRAEVERYKYDLRLTQTQDFEPYQAAIRENQTKRGGAGGPQD</sequence>
<feature type="compositionally biased region" description="Low complexity" evidence="1">
    <location>
        <begin position="114"/>
        <end position="123"/>
    </location>
</feature>
<protein>
    <submittedName>
        <fullName evidence="2">Uncharacterized protein</fullName>
    </submittedName>
</protein>
<organism evidence="2 3">
    <name type="scientific">Nannochloropsis salina CCMP1776</name>
    <dbReference type="NCBI Taxonomy" id="1027361"/>
    <lineage>
        <taxon>Eukaryota</taxon>
        <taxon>Sar</taxon>
        <taxon>Stramenopiles</taxon>
        <taxon>Ochrophyta</taxon>
        <taxon>Eustigmatophyceae</taxon>
        <taxon>Eustigmatales</taxon>
        <taxon>Monodopsidaceae</taxon>
        <taxon>Microchloropsis</taxon>
        <taxon>Microchloropsis salina</taxon>
    </lineage>
</organism>
<comment type="caution">
    <text evidence="2">The sequence shown here is derived from an EMBL/GenBank/DDBJ whole genome shotgun (WGS) entry which is preliminary data.</text>
</comment>
<dbReference type="AlphaFoldDB" id="A0A4D9CQU3"/>
<dbReference type="Proteomes" id="UP000355283">
    <property type="component" value="Unassembled WGS sequence"/>
</dbReference>